<evidence type="ECO:0000256" key="1">
    <source>
        <dbReference type="SAM" id="MobiDB-lite"/>
    </source>
</evidence>
<dbReference type="OrthoDB" id="539213at2759"/>
<feature type="domain" description="Azaphilone pigments biosynthesis cluster protein L N-terminal" evidence="3">
    <location>
        <begin position="1"/>
        <end position="199"/>
    </location>
</feature>
<evidence type="ECO:0000313" key="5">
    <source>
        <dbReference type="Proteomes" id="UP000777438"/>
    </source>
</evidence>
<feature type="chain" id="PRO_5040106152" description="Azaphilone pigments biosynthesis cluster protein L N-terminal domain-containing protein" evidence="2">
    <location>
        <begin position="26"/>
        <end position="956"/>
    </location>
</feature>
<feature type="region of interest" description="Disordered" evidence="1">
    <location>
        <begin position="763"/>
        <end position="836"/>
    </location>
</feature>
<name>A0A9P8W7U5_9HYPO</name>
<feature type="compositionally biased region" description="Basic and acidic residues" evidence="1">
    <location>
        <begin position="926"/>
        <end position="939"/>
    </location>
</feature>
<organism evidence="4 5">
    <name type="scientific">Thelonectria olida</name>
    <dbReference type="NCBI Taxonomy" id="1576542"/>
    <lineage>
        <taxon>Eukaryota</taxon>
        <taxon>Fungi</taxon>
        <taxon>Dikarya</taxon>
        <taxon>Ascomycota</taxon>
        <taxon>Pezizomycotina</taxon>
        <taxon>Sordariomycetes</taxon>
        <taxon>Hypocreomycetidae</taxon>
        <taxon>Hypocreales</taxon>
        <taxon>Nectriaceae</taxon>
        <taxon>Thelonectria</taxon>
    </lineage>
</organism>
<dbReference type="SUPFAM" id="SSF48403">
    <property type="entry name" value="Ankyrin repeat"/>
    <property type="match status" value="1"/>
</dbReference>
<keyword evidence="5" id="KW-1185">Reference proteome</keyword>
<dbReference type="EMBL" id="JAGPYM010000008">
    <property type="protein sequence ID" value="KAH6891485.1"/>
    <property type="molecule type" value="Genomic_DNA"/>
</dbReference>
<dbReference type="InterPro" id="IPR036770">
    <property type="entry name" value="Ankyrin_rpt-contain_sf"/>
</dbReference>
<comment type="caution">
    <text evidence="4">The sequence shown here is derived from an EMBL/GenBank/DDBJ whole genome shotgun (WGS) entry which is preliminary data.</text>
</comment>
<dbReference type="InterPro" id="IPR031348">
    <property type="entry name" value="PigL_N"/>
</dbReference>
<proteinExistence type="predicted"/>
<feature type="region of interest" description="Disordered" evidence="1">
    <location>
        <begin position="225"/>
        <end position="244"/>
    </location>
</feature>
<dbReference type="InterPro" id="IPR002110">
    <property type="entry name" value="Ankyrin_rpt"/>
</dbReference>
<evidence type="ECO:0000259" key="3">
    <source>
        <dbReference type="Pfam" id="PF17111"/>
    </source>
</evidence>
<keyword evidence="2" id="KW-0732">Signal</keyword>
<dbReference type="SMART" id="SM00248">
    <property type="entry name" value="ANK"/>
    <property type="match status" value="2"/>
</dbReference>
<accession>A0A9P8W7U5</accession>
<evidence type="ECO:0000256" key="2">
    <source>
        <dbReference type="SAM" id="SignalP"/>
    </source>
</evidence>
<evidence type="ECO:0000313" key="4">
    <source>
        <dbReference type="EMBL" id="KAH6891485.1"/>
    </source>
</evidence>
<dbReference type="Proteomes" id="UP000777438">
    <property type="component" value="Unassembled WGS sequence"/>
</dbReference>
<feature type="compositionally biased region" description="Acidic residues" evidence="1">
    <location>
        <begin position="773"/>
        <end position="808"/>
    </location>
</feature>
<dbReference type="Gene3D" id="1.25.40.20">
    <property type="entry name" value="Ankyrin repeat-containing domain"/>
    <property type="match status" value="2"/>
</dbReference>
<dbReference type="Pfam" id="PF17111">
    <property type="entry name" value="PigL_N"/>
    <property type="match status" value="1"/>
</dbReference>
<feature type="signal peptide" evidence="2">
    <location>
        <begin position="1"/>
        <end position="25"/>
    </location>
</feature>
<feature type="region of interest" description="Disordered" evidence="1">
    <location>
        <begin position="926"/>
        <end position="956"/>
    </location>
</feature>
<feature type="compositionally biased region" description="Basic and acidic residues" evidence="1">
    <location>
        <begin position="234"/>
        <end position="244"/>
    </location>
</feature>
<reference evidence="4 5" key="1">
    <citation type="journal article" date="2021" name="Nat. Commun.">
        <title>Genetic determinants of endophytism in the Arabidopsis root mycobiome.</title>
        <authorList>
            <person name="Mesny F."/>
            <person name="Miyauchi S."/>
            <person name="Thiergart T."/>
            <person name="Pickel B."/>
            <person name="Atanasova L."/>
            <person name="Karlsson M."/>
            <person name="Huettel B."/>
            <person name="Barry K.W."/>
            <person name="Haridas S."/>
            <person name="Chen C."/>
            <person name="Bauer D."/>
            <person name="Andreopoulos W."/>
            <person name="Pangilinan J."/>
            <person name="LaButti K."/>
            <person name="Riley R."/>
            <person name="Lipzen A."/>
            <person name="Clum A."/>
            <person name="Drula E."/>
            <person name="Henrissat B."/>
            <person name="Kohler A."/>
            <person name="Grigoriev I.V."/>
            <person name="Martin F.M."/>
            <person name="Hacquard S."/>
        </authorList>
    </citation>
    <scope>NUCLEOTIDE SEQUENCE [LARGE SCALE GENOMIC DNA]</scope>
    <source>
        <strain evidence="4 5">MPI-CAGE-CH-0241</strain>
    </source>
</reference>
<dbReference type="AlphaFoldDB" id="A0A9P8W7U5"/>
<protein>
    <recommendedName>
        <fullName evidence="3">Azaphilone pigments biosynthesis cluster protein L N-terminal domain-containing protein</fullName>
    </recommendedName>
</protein>
<sequence>MEAIGAGANVLAFVVLALKSAKVVYETCSAIKDGPEILQQLERDVRQMHSILTWVRQSQTAANDPPLLDHVRQSVQDLQELETAVRKLRLSPSDRLTGRAWKRLRVVLSEKDLARFSIRVGQRAGLLNARIAALTSDVALEIKAGHDGLLQTTQALDVSMQKQFEQQSTRFVQLGDTISTNQETVHQVLQSIEETLKAQESIRAREIASIQATLNELRDHILTSSRNDCSDAAQDDRTPKDTLNEHRGRMINDDRQILADLDRLYALVDGKKCVFDTYEEDDDLAASISDDLQCLLRSIRNHDTPTECVYSDSIPEQALGAMSFESALRRLGGGFVSSTLAINEHVSKRKNPEPGTKMQQSRTFHQKDIEAGKLSLMVSKRRWFIPEDVEDDTDQRKRRWMDHMISLTFLPNNSENGRMLVASLSQRQMFSTGISSISTLMVNRILPEGSRVFQVVQNGDLTELKRMLQDSEASLRDHDEYGASLLMYATQQPQVCKYLISHGLDVDHCAPWIGVKGIPDYDNLLCSLQLEINDGENQNEELCRINQCRKLLLEAGADPTLDLSQGFSAPFLEETCDDANPETIRMVWNPDLIGHFADIRAFKSGHWSPLLARCENFSRGYTEDAFRALLCMGASLHQRDGEGRTCLHTCIIKLNPCGLNSQDCLREFRAVKYLVKSGADPFAKDHDGIAVAEVAYMNMVRHAEELGSYAGDLWDAVMQSCGFEISQFRTKNFRRKARYTQNYTRQDFELLWSGRKVECPYWDDEPWPPLEPGEIDSEDDWTSSEDESDIEDDELDCHEYETDDEDDELKSSGAGSSNESRHSYSSHPVDDLSDNTQLNDSMLLHWEAPQWPPFQHQHLNELGQSNVDNGGSRSQTIVPEMMSWEAGQLPTFSCPTLHDLGQGVEDTSGLLQTSVPWSMSWDTGLGHDNRESDAQEEQHGISWGANRMELENPWTN</sequence>
<gene>
    <name evidence="4" type="ORF">B0T10DRAFT_605747</name>
</gene>